<feature type="transmembrane region" description="Helical" evidence="5">
    <location>
        <begin position="405"/>
        <end position="427"/>
    </location>
</feature>
<comment type="caution">
    <text evidence="6">The sequence shown here is derived from an EMBL/GenBank/DDBJ whole genome shotgun (WGS) entry which is preliminary data.</text>
</comment>
<dbReference type="OrthoDB" id="5371740at2759"/>
<dbReference type="InterPro" id="IPR002347">
    <property type="entry name" value="SDR_fam"/>
</dbReference>
<dbReference type="EMBL" id="MUNK01000232">
    <property type="protein sequence ID" value="OTA24724.1"/>
    <property type="molecule type" value="Genomic_DNA"/>
</dbReference>
<keyword evidence="5" id="KW-0472">Membrane</keyword>
<sequence>MTINGANSSATAEKKVSIVTGATSGMGADLAKHLHAKGWKVALVGRSSAAGEHVAKEIGDDNARFFQADVASYASQAAMFKAVWQAWGRIDLLCANAGIVDKSSVYIYNWRGKSVEDVPPAPDLSCTDIDYKGVIYGTVLATHFMRHNKPKPGGQIVVNASIGAMFPHRSYPEYCGAKAAVVHFVRGVAPLLKSKEGIYINVVMPGAVKTPIVPPEMIAAVSKDCLTPISTILAAHDRFIEDNTGMVGQALEGSADKLIFYEPVAYGNGYKSKRAVAVWEPLFRMMHAFTYLSQLGFGWGLYLSIAITQMGVEHKDLGKAGGISGTLRFGAGAIGTTIYSTVLSNSLSKAIADRVPDAALDAGLSQGRLTELLSAVGTADVSTANFSSAVVEAVTLASKQAYCHAFFVVAMTSMAFGIVGLIACACCKDVDHRMDQHIEVFLENNKLVDRNKVH</sequence>
<reference evidence="6 7" key="1">
    <citation type="submission" date="2017-01" db="EMBL/GenBank/DDBJ databases">
        <title>The recent genome duplication of the halophilic yeast Hortaea werneckii: insights from long-read sequencing.</title>
        <authorList>
            <person name="Sinha S."/>
            <person name="Flibotte S."/>
            <person name="Neira M."/>
            <person name="Lenassi M."/>
            <person name="Gostincar C."/>
            <person name="Stajich J.E."/>
            <person name="Nislow C.E."/>
        </authorList>
    </citation>
    <scope>NUCLEOTIDE SEQUENCE [LARGE SCALE GENOMIC DNA]</scope>
    <source>
        <strain evidence="6 7">EXF-2000</strain>
    </source>
</reference>
<gene>
    <name evidence="6" type="ORF">BTJ68_11632</name>
</gene>
<protein>
    <submittedName>
        <fullName evidence="6">Uncharacterized protein</fullName>
    </submittedName>
</protein>
<dbReference type="GO" id="GO:0022857">
    <property type="term" value="F:transmembrane transporter activity"/>
    <property type="evidence" value="ECO:0007669"/>
    <property type="project" value="InterPro"/>
</dbReference>
<dbReference type="GO" id="GO:0016491">
    <property type="term" value="F:oxidoreductase activity"/>
    <property type="evidence" value="ECO:0007669"/>
    <property type="project" value="UniProtKB-KW"/>
</dbReference>
<evidence type="ECO:0000256" key="2">
    <source>
        <dbReference type="ARBA" id="ARBA00022448"/>
    </source>
</evidence>
<dbReference type="Gene3D" id="3.40.50.720">
    <property type="entry name" value="NAD(P)-binding Rossmann-like Domain"/>
    <property type="match status" value="1"/>
</dbReference>
<proteinExistence type="inferred from homology"/>
<dbReference type="VEuPathDB" id="FungiDB:BTJ68_11632"/>
<accession>A0A1Z5SV86</accession>
<name>A0A1Z5SV86_HORWE</name>
<dbReference type="PROSITE" id="PS00061">
    <property type="entry name" value="ADH_SHORT"/>
    <property type="match status" value="1"/>
</dbReference>
<keyword evidence="5" id="KW-1133">Transmembrane helix</keyword>
<keyword evidence="4" id="KW-0560">Oxidoreductase</keyword>
<evidence type="ECO:0000256" key="1">
    <source>
        <dbReference type="ARBA" id="ARBA00006484"/>
    </source>
</evidence>
<dbReference type="SUPFAM" id="SSF51735">
    <property type="entry name" value="NAD(P)-binding Rossmann-fold domains"/>
    <property type="match status" value="1"/>
</dbReference>
<dbReference type="STRING" id="1157616.A0A1Z5SV86"/>
<dbReference type="InterPro" id="IPR036291">
    <property type="entry name" value="NAD(P)-bd_dom_sf"/>
</dbReference>
<dbReference type="InParanoid" id="A0A1Z5SV86"/>
<dbReference type="InterPro" id="IPR020904">
    <property type="entry name" value="Sc_DH/Rdtase_CS"/>
</dbReference>
<evidence type="ECO:0000313" key="6">
    <source>
        <dbReference type="EMBL" id="OTA24724.1"/>
    </source>
</evidence>
<keyword evidence="2" id="KW-0813">Transport</keyword>
<dbReference type="Pfam" id="PF06609">
    <property type="entry name" value="TRI12"/>
    <property type="match status" value="1"/>
</dbReference>
<dbReference type="Pfam" id="PF00106">
    <property type="entry name" value="adh_short"/>
    <property type="match status" value="1"/>
</dbReference>
<evidence type="ECO:0000313" key="7">
    <source>
        <dbReference type="Proteomes" id="UP000194280"/>
    </source>
</evidence>
<dbReference type="PANTHER" id="PTHR44229:SF4">
    <property type="entry name" value="15-HYDROXYPROSTAGLANDIN DEHYDROGENASE [NAD(+)]"/>
    <property type="match status" value="1"/>
</dbReference>
<keyword evidence="5" id="KW-0812">Transmembrane</keyword>
<dbReference type="AlphaFoldDB" id="A0A1Z5SV86"/>
<evidence type="ECO:0000256" key="3">
    <source>
        <dbReference type="ARBA" id="ARBA00022857"/>
    </source>
</evidence>
<dbReference type="PANTHER" id="PTHR44229">
    <property type="entry name" value="15-HYDROXYPROSTAGLANDIN DEHYDROGENASE [NAD(+)]"/>
    <property type="match status" value="1"/>
</dbReference>
<dbReference type="GO" id="GO:0005737">
    <property type="term" value="C:cytoplasm"/>
    <property type="evidence" value="ECO:0007669"/>
    <property type="project" value="TreeGrafter"/>
</dbReference>
<organism evidence="6 7">
    <name type="scientific">Hortaea werneckii EXF-2000</name>
    <dbReference type="NCBI Taxonomy" id="1157616"/>
    <lineage>
        <taxon>Eukaryota</taxon>
        <taxon>Fungi</taxon>
        <taxon>Dikarya</taxon>
        <taxon>Ascomycota</taxon>
        <taxon>Pezizomycotina</taxon>
        <taxon>Dothideomycetes</taxon>
        <taxon>Dothideomycetidae</taxon>
        <taxon>Mycosphaerellales</taxon>
        <taxon>Teratosphaeriaceae</taxon>
        <taxon>Hortaea</taxon>
    </lineage>
</organism>
<keyword evidence="7" id="KW-1185">Reference proteome</keyword>
<dbReference type="Proteomes" id="UP000194280">
    <property type="component" value="Unassembled WGS sequence"/>
</dbReference>
<dbReference type="InterPro" id="IPR010573">
    <property type="entry name" value="MFS_Str1/Tri12-like"/>
</dbReference>
<keyword evidence="3" id="KW-0521">NADP</keyword>
<dbReference type="PRINTS" id="PR00081">
    <property type="entry name" value="GDHRDH"/>
</dbReference>
<comment type="similarity">
    <text evidence="1">Belongs to the short-chain dehydrogenases/reductases (SDR) family.</text>
</comment>
<evidence type="ECO:0000256" key="4">
    <source>
        <dbReference type="ARBA" id="ARBA00023002"/>
    </source>
</evidence>
<evidence type="ECO:0000256" key="5">
    <source>
        <dbReference type="SAM" id="Phobius"/>
    </source>
</evidence>